<proteinExistence type="predicted"/>
<evidence type="ECO:0000313" key="2">
    <source>
        <dbReference type="EMBL" id="OGN31524.1"/>
    </source>
</evidence>
<dbReference type="InterPro" id="IPR001584">
    <property type="entry name" value="Integrase_cat-core"/>
</dbReference>
<reference evidence="2 3" key="1">
    <citation type="journal article" date="2016" name="Nat. Commun.">
        <title>Thousands of microbial genomes shed light on interconnected biogeochemical processes in an aquifer system.</title>
        <authorList>
            <person name="Anantharaman K."/>
            <person name="Brown C.T."/>
            <person name="Hug L.A."/>
            <person name="Sharon I."/>
            <person name="Castelle C.J."/>
            <person name="Probst A.J."/>
            <person name="Thomas B.C."/>
            <person name="Singh A."/>
            <person name="Wilkins M.J."/>
            <person name="Karaoz U."/>
            <person name="Brodie E.L."/>
            <person name="Williams K.H."/>
            <person name="Hubbard S.S."/>
            <person name="Banfield J.F."/>
        </authorList>
    </citation>
    <scope>NUCLEOTIDE SEQUENCE [LARGE SCALE GENOMIC DNA]</scope>
</reference>
<comment type="caution">
    <text evidence="2">The sequence shown here is derived from an EMBL/GenBank/DDBJ whole genome shotgun (WGS) entry which is preliminary data.</text>
</comment>
<dbReference type="InterPro" id="IPR050900">
    <property type="entry name" value="Transposase_IS3/IS150/IS904"/>
</dbReference>
<sequence>MELTKSKLAKQANCSRSSLYYKKKQPLKDWRLKVKIEDALHDHPGYGHKSLADHLKIGKGKILRVMKIFGLKPYRRRGKRRWKKAGKPQIVFPNLLQNEKILPSRPHHIWASDFTEFLWKGKRVYLATILDLFTREIVGFSVMLSHSTFLIANALLMALWQRPPPELLHSDQGSEYTSKGYVDLVQLFGIKISMSHVASPWENGYQESFYSHYKVDFGDPNRFESLGELIYAVYQSIHYYNRDRIHSSLKMSPKSYLNHYLAMQKVS</sequence>
<dbReference type="EMBL" id="MGKS01000034">
    <property type="protein sequence ID" value="OGN31524.1"/>
    <property type="molecule type" value="Genomic_DNA"/>
</dbReference>
<organism evidence="2 3">
    <name type="scientific">Candidatus Yanofskybacteria bacterium RIFCSPLOWO2_02_FULL_43_10b</name>
    <dbReference type="NCBI Taxonomy" id="1802704"/>
    <lineage>
        <taxon>Bacteria</taxon>
        <taxon>Candidatus Yanofskyibacteriota</taxon>
    </lineage>
</organism>
<dbReference type="PROSITE" id="PS50994">
    <property type="entry name" value="INTEGRASE"/>
    <property type="match status" value="1"/>
</dbReference>
<dbReference type="InterPro" id="IPR036397">
    <property type="entry name" value="RNaseH_sf"/>
</dbReference>
<dbReference type="InterPro" id="IPR048020">
    <property type="entry name" value="Transpos_IS3"/>
</dbReference>
<dbReference type="GO" id="GO:0015074">
    <property type="term" value="P:DNA integration"/>
    <property type="evidence" value="ECO:0007669"/>
    <property type="project" value="InterPro"/>
</dbReference>
<dbReference type="Pfam" id="PF13333">
    <property type="entry name" value="rve_2"/>
    <property type="match status" value="1"/>
</dbReference>
<dbReference type="Gene3D" id="3.30.420.10">
    <property type="entry name" value="Ribonuclease H-like superfamily/Ribonuclease H"/>
    <property type="match status" value="1"/>
</dbReference>
<dbReference type="GO" id="GO:0003676">
    <property type="term" value="F:nucleic acid binding"/>
    <property type="evidence" value="ECO:0007669"/>
    <property type="project" value="InterPro"/>
</dbReference>
<protein>
    <recommendedName>
        <fullName evidence="1">Integrase catalytic domain-containing protein</fullName>
    </recommendedName>
</protein>
<dbReference type="SUPFAM" id="SSF53098">
    <property type="entry name" value="Ribonuclease H-like"/>
    <property type="match status" value="1"/>
</dbReference>
<accession>A0A1F8H1K0</accession>
<feature type="domain" description="Integrase catalytic" evidence="1">
    <location>
        <begin position="102"/>
        <end position="261"/>
    </location>
</feature>
<dbReference type="AlphaFoldDB" id="A0A1F8H1K0"/>
<dbReference type="PANTHER" id="PTHR46889:SF4">
    <property type="entry name" value="TRANSPOSASE INSO FOR INSERTION SEQUENCE ELEMENT IS911B-RELATED"/>
    <property type="match status" value="1"/>
</dbReference>
<dbReference type="Pfam" id="PF00665">
    <property type="entry name" value="rve"/>
    <property type="match status" value="1"/>
</dbReference>
<name>A0A1F8H1K0_9BACT</name>
<evidence type="ECO:0000259" key="1">
    <source>
        <dbReference type="PROSITE" id="PS50994"/>
    </source>
</evidence>
<evidence type="ECO:0000313" key="3">
    <source>
        <dbReference type="Proteomes" id="UP000177676"/>
    </source>
</evidence>
<dbReference type="InterPro" id="IPR012337">
    <property type="entry name" value="RNaseH-like_sf"/>
</dbReference>
<dbReference type="PANTHER" id="PTHR46889">
    <property type="entry name" value="TRANSPOSASE INSF FOR INSERTION SEQUENCE IS3B-RELATED"/>
    <property type="match status" value="1"/>
</dbReference>
<dbReference type="NCBIfam" id="NF033516">
    <property type="entry name" value="transpos_IS3"/>
    <property type="match status" value="1"/>
</dbReference>
<gene>
    <name evidence="2" type="ORF">A3I92_00580</name>
</gene>
<dbReference type="Proteomes" id="UP000177676">
    <property type="component" value="Unassembled WGS sequence"/>
</dbReference>